<comment type="cofactor">
    <cofactor evidence="1">
        <name>Zn(2+)</name>
        <dbReference type="ChEBI" id="CHEBI:29105"/>
    </cofactor>
</comment>
<gene>
    <name evidence="7" type="ORF">IAB78_01225</name>
</gene>
<dbReference type="SUPFAM" id="SSF56281">
    <property type="entry name" value="Metallo-hydrolase/oxidoreductase"/>
    <property type="match status" value="1"/>
</dbReference>
<dbReference type="PANTHER" id="PTHR46233:SF3">
    <property type="entry name" value="HYDROXYACYLGLUTATHIONE HYDROLASE GLOC"/>
    <property type="match status" value="1"/>
</dbReference>
<sequence>MSKFEALIHQDNNMLQIKNFYFNPLHECCSVAWDGTGECVIIDPGFYIPDERDILKDFIADKGLKPVKILLTHAHFDHVFGLKECAGMYGIPVYMDPADKGTLENAGYFCSMFGLKKPETDVRTEDIHDGDRIKFGDTEFEVLSTPGHTPGGVCFYDRADKVLFSGDTLFAGAIGRTDHPGGDYDKLMEGIFNKLTVLDGDVEVIPGHGPHTTITDERTKNPFLQPFNEPYEEDDRQS</sequence>
<feature type="region of interest" description="Disordered" evidence="5">
    <location>
        <begin position="209"/>
        <end position="238"/>
    </location>
</feature>
<evidence type="ECO:0000259" key="6">
    <source>
        <dbReference type="SMART" id="SM00849"/>
    </source>
</evidence>
<evidence type="ECO:0000256" key="4">
    <source>
        <dbReference type="ARBA" id="ARBA00022833"/>
    </source>
</evidence>
<proteinExistence type="predicted"/>
<dbReference type="PANTHER" id="PTHR46233">
    <property type="entry name" value="HYDROXYACYLGLUTATHIONE HYDROLASE GLOC"/>
    <property type="match status" value="1"/>
</dbReference>
<comment type="caution">
    <text evidence="7">The sequence shown here is derived from an EMBL/GenBank/DDBJ whole genome shotgun (WGS) entry which is preliminary data.</text>
</comment>
<dbReference type="InterPro" id="IPR036866">
    <property type="entry name" value="RibonucZ/Hydroxyglut_hydro"/>
</dbReference>
<dbReference type="InterPro" id="IPR001279">
    <property type="entry name" value="Metallo-B-lactamas"/>
</dbReference>
<dbReference type="CDD" id="cd06262">
    <property type="entry name" value="metallo-hydrolase-like_MBL-fold"/>
    <property type="match status" value="1"/>
</dbReference>
<name>A0A9D9J2R9_9BACT</name>
<keyword evidence="2" id="KW-0479">Metal-binding</keyword>
<dbReference type="InterPro" id="IPR051453">
    <property type="entry name" value="MBL_Glyoxalase_II"/>
</dbReference>
<dbReference type="AlphaFoldDB" id="A0A9D9J2R9"/>
<accession>A0A9D9J2R9</accession>
<evidence type="ECO:0000256" key="3">
    <source>
        <dbReference type="ARBA" id="ARBA00022801"/>
    </source>
</evidence>
<keyword evidence="3" id="KW-0378">Hydrolase</keyword>
<protein>
    <submittedName>
        <fullName evidence="7">MBL fold metallo-hydrolase</fullName>
    </submittedName>
</protein>
<reference evidence="7" key="1">
    <citation type="submission" date="2020-10" db="EMBL/GenBank/DDBJ databases">
        <authorList>
            <person name="Gilroy R."/>
        </authorList>
    </citation>
    <scope>NUCLEOTIDE SEQUENCE</scope>
    <source>
        <strain evidence="7">B2-16538</strain>
    </source>
</reference>
<evidence type="ECO:0000256" key="5">
    <source>
        <dbReference type="SAM" id="MobiDB-lite"/>
    </source>
</evidence>
<keyword evidence="4" id="KW-0862">Zinc</keyword>
<dbReference type="Pfam" id="PF00753">
    <property type="entry name" value="Lactamase_B"/>
    <property type="match status" value="1"/>
</dbReference>
<reference evidence="7" key="2">
    <citation type="journal article" date="2021" name="PeerJ">
        <title>Extensive microbial diversity within the chicken gut microbiome revealed by metagenomics and culture.</title>
        <authorList>
            <person name="Gilroy R."/>
            <person name="Ravi A."/>
            <person name="Getino M."/>
            <person name="Pursley I."/>
            <person name="Horton D.L."/>
            <person name="Alikhan N.F."/>
            <person name="Baker D."/>
            <person name="Gharbi K."/>
            <person name="Hall N."/>
            <person name="Watson M."/>
            <person name="Adriaenssens E.M."/>
            <person name="Foster-Nyarko E."/>
            <person name="Jarju S."/>
            <person name="Secka A."/>
            <person name="Antonio M."/>
            <person name="Oren A."/>
            <person name="Chaudhuri R.R."/>
            <person name="La Ragione R."/>
            <person name="Hildebrand F."/>
            <person name="Pallen M.J."/>
        </authorList>
    </citation>
    <scope>NUCLEOTIDE SEQUENCE</scope>
    <source>
        <strain evidence="7">B2-16538</strain>
    </source>
</reference>
<dbReference type="GO" id="GO:0046872">
    <property type="term" value="F:metal ion binding"/>
    <property type="evidence" value="ECO:0007669"/>
    <property type="project" value="UniProtKB-KW"/>
</dbReference>
<dbReference type="SMART" id="SM00849">
    <property type="entry name" value="Lactamase_B"/>
    <property type="match status" value="1"/>
</dbReference>
<evidence type="ECO:0000313" key="8">
    <source>
        <dbReference type="Proteomes" id="UP000823750"/>
    </source>
</evidence>
<evidence type="ECO:0000313" key="7">
    <source>
        <dbReference type="EMBL" id="MBO8485032.1"/>
    </source>
</evidence>
<dbReference type="EMBL" id="JADILX010000022">
    <property type="protein sequence ID" value="MBO8485032.1"/>
    <property type="molecule type" value="Genomic_DNA"/>
</dbReference>
<evidence type="ECO:0000256" key="2">
    <source>
        <dbReference type="ARBA" id="ARBA00022723"/>
    </source>
</evidence>
<feature type="domain" description="Metallo-beta-lactamase" evidence="6">
    <location>
        <begin position="26"/>
        <end position="208"/>
    </location>
</feature>
<organism evidence="7 8">
    <name type="scientific">Candidatus Cryptobacteroides excrementavium</name>
    <dbReference type="NCBI Taxonomy" id="2840759"/>
    <lineage>
        <taxon>Bacteria</taxon>
        <taxon>Pseudomonadati</taxon>
        <taxon>Bacteroidota</taxon>
        <taxon>Bacteroidia</taxon>
        <taxon>Bacteroidales</taxon>
        <taxon>Candidatus Cryptobacteroides</taxon>
    </lineage>
</organism>
<evidence type="ECO:0000256" key="1">
    <source>
        <dbReference type="ARBA" id="ARBA00001947"/>
    </source>
</evidence>
<dbReference type="Proteomes" id="UP000823750">
    <property type="component" value="Unassembled WGS sequence"/>
</dbReference>
<dbReference type="GO" id="GO:0016787">
    <property type="term" value="F:hydrolase activity"/>
    <property type="evidence" value="ECO:0007669"/>
    <property type="project" value="UniProtKB-KW"/>
</dbReference>
<dbReference type="Gene3D" id="3.60.15.10">
    <property type="entry name" value="Ribonuclease Z/Hydroxyacylglutathione hydrolase-like"/>
    <property type="match status" value="1"/>
</dbReference>